<feature type="compositionally biased region" description="Basic and acidic residues" evidence="1">
    <location>
        <begin position="33"/>
        <end position="45"/>
    </location>
</feature>
<feature type="compositionally biased region" description="Basic and acidic residues" evidence="1">
    <location>
        <begin position="137"/>
        <end position="146"/>
    </location>
</feature>
<dbReference type="RefSeq" id="WP_380619697.1">
    <property type="nucleotide sequence ID" value="NZ_JBHSDK010000012.1"/>
</dbReference>
<reference evidence="4" key="1">
    <citation type="journal article" date="2019" name="Int. J. Syst. Evol. Microbiol.">
        <title>The Global Catalogue of Microorganisms (GCM) 10K type strain sequencing project: providing services to taxonomists for standard genome sequencing and annotation.</title>
        <authorList>
            <consortium name="The Broad Institute Genomics Platform"/>
            <consortium name="The Broad Institute Genome Sequencing Center for Infectious Disease"/>
            <person name="Wu L."/>
            <person name="Ma J."/>
        </authorList>
    </citation>
    <scope>NUCLEOTIDE SEQUENCE [LARGE SCALE GENOMIC DNA]</scope>
    <source>
        <strain evidence="4">IBRC-M 10908</strain>
    </source>
</reference>
<dbReference type="InterPro" id="IPR036365">
    <property type="entry name" value="PGBD-like_sf"/>
</dbReference>
<feature type="region of interest" description="Disordered" evidence="1">
    <location>
        <begin position="20"/>
        <end position="46"/>
    </location>
</feature>
<evidence type="ECO:0000256" key="1">
    <source>
        <dbReference type="SAM" id="MobiDB-lite"/>
    </source>
</evidence>
<sequence length="263" mass="29491">MSWRLARSLERLRDEINALAPGRSTRSDGTIGDDAHKGTRSDHNPNDSGVVCALDITHDPAAGVDIDALTDHLVHPKYRHPCLKYAIANKLIASASTGWKWVRYNGSNPHTSHMHISVGRGPDGSSRPPYDNTRTWHIADLKDDGGTKPSKRPAPGPKYDYPLPKGFYFGWSHWGNESISGWYGEQFSGRPATAWLNLWGKQLRKRGWNVGKGRTYLRRYGLDGKYGDEWHALARAFQKDQDLQVDGLIGPQTWRAAFHNPVT</sequence>
<dbReference type="EMBL" id="JBHSDK010000012">
    <property type="protein sequence ID" value="MFC4335220.1"/>
    <property type="molecule type" value="Genomic_DNA"/>
</dbReference>
<comment type="caution">
    <text evidence="3">The sequence shown here is derived from an EMBL/GenBank/DDBJ whole genome shotgun (WGS) entry which is preliminary data.</text>
</comment>
<gene>
    <name evidence="3" type="ORF">ACFPET_08420</name>
</gene>
<evidence type="ECO:0000313" key="4">
    <source>
        <dbReference type="Proteomes" id="UP001595823"/>
    </source>
</evidence>
<dbReference type="Proteomes" id="UP001595823">
    <property type="component" value="Unassembled WGS sequence"/>
</dbReference>
<evidence type="ECO:0000313" key="3">
    <source>
        <dbReference type="EMBL" id="MFC4335220.1"/>
    </source>
</evidence>
<dbReference type="InterPro" id="IPR036366">
    <property type="entry name" value="PGBDSf"/>
</dbReference>
<feature type="domain" description="Peptidoglycan binding-like" evidence="2">
    <location>
        <begin position="209"/>
        <end position="256"/>
    </location>
</feature>
<name>A0ABV8TWR5_9ACTN</name>
<keyword evidence="4" id="KW-1185">Reference proteome</keyword>
<proteinExistence type="predicted"/>
<evidence type="ECO:0000259" key="2">
    <source>
        <dbReference type="Pfam" id="PF01471"/>
    </source>
</evidence>
<dbReference type="SUPFAM" id="SSF47090">
    <property type="entry name" value="PGBD-like"/>
    <property type="match status" value="1"/>
</dbReference>
<dbReference type="Pfam" id="PF01471">
    <property type="entry name" value="PG_binding_1"/>
    <property type="match status" value="1"/>
</dbReference>
<accession>A0ABV8TWR5</accession>
<protein>
    <submittedName>
        <fullName evidence="3">Peptidoglycan-binding protein</fullName>
    </submittedName>
</protein>
<dbReference type="Gene3D" id="1.10.101.10">
    <property type="entry name" value="PGBD-like superfamily/PGBD"/>
    <property type="match status" value="1"/>
</dbReference>
<organism evidence="3 4">
    <name type="scientific">Salininema proteolyticum</name>
    <dbReference type="NCBI Taxonomy" id="1607685"/>
    <lineage>
        <taxon>Bacteria</taxon>
        <taxon>Bacillati</taxon>
        <taxon>Actinomycetota</taxon>
        <taxon>Actinomycetes</taxon>
        <taxon>Glycomycetales</taxon>
        <taxon>Glycomycetaceae</taxon>
        <taxon>Salininema</taxon>
    </lineage>
</organism>
<dbReference type="InterPro" id="IPR002477">
    <property type="entry name" value="Peptidoglycan-bd-like"/>
</dbReference>
<feature type="region of interest" description="Disordered" evidence="1">
    <location>
        <begin position="113"/>
        <end position="158"/>
    </location>
</feature>